<protein>
    <recommendedName>
        <fullName evidence="3">Urease subunit beta</fullName>
        <ecNumber evidence="3">3.5.1.5</ecNumber>
    </recommendedName>
    <alternativeName>
        <fullName evidence="3">Urea amidohydrolase subunit beta</fullName>
    </alternativeName>
</protein>
<accession>A0A022PNR4</accession>
<dbReference type="Pfam" id="PF00699">
    <property type="entry name" value="Urease_beta"/>
    <property type="match status" value="1"/>
</dbReference>
<dbReference type="NCBIfam" id="TIGR00192">
    <property type="entry name" value="urease_beta"/>
    <property type="match status" value="1"/>
</dbReference>
<comment type="similarity">
    <text evidence="3">Belongs to the urease beta subunit family.</text>
</comment>
<dbReference type="InterPro" id="IPR002019">
    <property type="entry name" value="Urease_beta-like"/>
</dbReference>
<proteinExistence type="inferred from homology"/>
<dbReference type="NCBIfam" id="NF009682">
    <property type="entry name" value="PRK13203.1"/>
    <property type="match status" value="1"/>
</dbReference>
<evidence type="ECO:0000256" key="1">
    <source>
        <dbReference type="ARBA" id="ARBA00022801"/>
    </source>
</evidence>
<keyword evidence="5" id="KW-1185">Reference proteome</keyword>
<dbReference type="AlphaFoldDB" id="A0A022PNR4"/>
<evidence type="ECO:0000256" key="3">
    <source>
        <dbReference type="HAMAP-Rule" id="MF_01954"/>
    </source>
</evidence>
<dbReference type="GO" id="GO:0035550">
    <property type="term" value="C:urease complex"/>
    <property type="evidence" value="ECO:0007669"/>
    <property type="project" value="InterPro"/>
</dbReference>
<sequence length="129" mass="14349">MEKNNKEDVTPLGGYILAKDPISFNEDRPVIQLKVRNSGDRPIQVGSHFHFFEVNKALQFNRAAAFGKRLNITATTAIRFEPGDEIEVSLIPIGGKQNVYGFNNLVDGWAGKSQVVIDEPVEKTWLHAG</sequence>
<dbReference type="Gene3D" id="2.10.150.10">
    <property type="entry name" value="Urease, beta subunit"/>
    <property type="match status" value="1"/>
</dbReference>
<comment type="caution">
    <text evidence="4">The sequence shown here is derived from an EMBL/GenBank/DDBJ whole genome shotgun (WGS) entry which is preliminary data.</text>
</comment>
<comment type="pathway">
    <text evidence="3">Nitrogen metabolism; urea degradation; CO(2) and NH(3) from urea (urease route): step 1/1.</text>
</comment>
<comment type="catalytic activity">
    <reaction evidence="2 3">
        <text>urea + 2 H2O + H(+) = hydrogencarbonate + 2 NH4(+)</text>
        <dbReference type="Rhea" id="RHEA:20557"/>
        <dbReference type="ChEBI" id="CHEBI:15377"/>
        <dbReference type="ChEBI" id="CHEBI:15378"/>
        <dbReference type="ChEBI" id="CHEBI:16199"/>
        <dbReference type="ChEBI" id="CHEBI:17544"/>
        <dbReference type="ChEBI" id="CHEBI:28938"/>
        <dbReference type="EC" id="3.5.1.5"/>
    </reaction>
</comment>
<dbReference type="PANTHER" id="PTHR33569">
    <property type="entry name" value="UREASE"/>
    <property type="match status" value="1"/>
</dbReference>
<dbReference type="EC" id="3.5.1.5" evidence="3"/>
<dbReference type="PATRIC" id="fig|1393736.3.peg.365"/>
<dbReference type="InterPro" id="IPR050069">
    <property type="entry name" value="Urease_subunit"/>
</dbReference>
<evidence type="ECO:0000313" key="4">
    <source>
        <dbReference type="EMBL" id="EYU17069.1"/>
    </source>
</evidence>
<dbReference type="UniPathway" id="UPA00258">
    <property type="reaction ID" value="UER00370"/>
</dbReference>
<dbReference type="EMBL" id="JFGV01000003">
    <property type="protein sequence ID" value="EYU17069.1"/>
    <property type="molecule type" value="Genomic_DNA"/>
</dbReference>
<dbReference type="GO" id="GO:0009039">
    <property type="term" value="F:urease activity"/>
    <property type="evidence" value="ECO:0007669"/>
    <property type="project" value="UniProtKB-UniRule"/>
</dbReference>
<comment type="subunit">
    <text evidence="3">Heterotrimer of UreA (gamma), UreB (beta) and UreC (alpha) subunits. Three heterotrimers associate to form the active enzyme.</text>
</comment>
<dbReference type="CDD" id="cd00407">
    <property type="entry name" value="Urease_beta"/>
    <property type="match status" value="1"/>
</dbReference>
<dbReference type="InterPro" id="IPR036461">
    <property type="entry name" value="Urease_betasu_sf"/>
</dbReference>
<keyword evidence="3" id="KW-0963">Cytoplasm</keyword>
<evidence type="ECO:0000256" key="2">
    <source>
        <dbReference type="ARBA" id="ARBA00047778"/>
    </source>
</evidence>
<organism evidence="4 5">
    <name type="scientific">Photorhabdus aegyptia</name>
    <dbReference type="NCBI Taxonomy" id="2805098"/>
    <lineage>
        <taxon>Bacteria</taxon>
        <taxon>Pseudomonadati</taxon>
        <taxon>Pseudomonadota</taxon>
        <taxon>Gammaproteobacteria</taxon>
        <taxon>Enterobacterales</taxon>
        <taxon>Morganellaceae</taxon>
        <taxon>Photorhabdus</taxon>
    </lineage>
</organism>
<name>A0A022PNR4_9GAMM</name>
<dbReference type="HAMAP" id="MF_01954">
    <property type="entry name" value="Urease_beta"/>
    <property type="match status" value="1"/>
</dbReference>
<dbReference type="PANTHER" id="PTHR33569:SF1">
    <property type="entry name" value="UREASE"/>
    <property type="match status" value="1"/>
</dbReference>
<dbReference type="SUPFAM" id="SSF51278">
    <property type="entry name" value="Urease, beta-subunit"/>
    <property type="match status" value="1"/>
</dbReference>
<dbReference type="RefSeq" id="WP_036775652.1">
    <property type="nucleotide sequence ID" value="NZ_CAWLTM010000112.1"/>
</dbReference>
<gene>
    <name evidence="3" type="primary">ureB</name>
    <name evidence="4" type="ORF">BA1DRAFT_00358</name>
</gene>
<evidence type="ECO:0000313" key="5">
    <source>
        <dbReference type="Proteomes" id="UP000023464"/>
    </source>
</evidence>
<dbReference type="GO" id="GO:0043419">
    <property type="term" value="P:urea catabolic process"/>
    <property type="evidence" value="ECO:0007669"/>
    <property type="project" value="UniProtKB-UniRule"/>
</dbReference>
<comment type="subcellular location">
    <subcellularLocation>
        <location evidence="3">Cytoplasm</location>
    </subcellularLocation>
</comment>
<dbReference type="Proteomes" id="UP000023464">
    <property type="component" value="Unassembled WGS sequence"/>
</dbReference>
<reference evidence="4 5" key="1">
    <citation type="submission" date="2014-03" db="EMBL/GenBank/DDBJ databases">
        <title>Draft Genome of Photorhabdus luminescens BA1, an Egyptian Isolate.</title>
        <authorList>
            <person name="Ghazal S."/>
            <person name="Hurst S.G.IV."/>
            <person name="Morris K."/>
            <person name="Thomas K."/>
            <person name="Tisa L.S."/>
        </authorList>
    </citation>
    <scope>NUCLEOTIDE SEQUENCE [LARGE SCALE GENOMIC DNA]</scope>
    <source>
        <strain evidence="4 5">BA1</strain>
    </source>
</reference>
<keyword evidence="1 3" id="KW-0378">Hydrolase</keyword>